<name>D5PGH2_9MYCO</name>
<protein>
    <submittedName>
        <fullName evidence="1">Uncharacterized protein</fullName>
    </submittedName>
</protein>
<organism evidence="1 2">
    <name type="scientific">Mycobacterium parascrofulaceum ATCC BAA-614</name>
    <dbReference type="NCBI Taxonomy" id="525368"/>
    <lineage>
        <taxon>Bacteria</taxon>
        <taxon>Bacillati</taxon>
        <taxon>Actinomycetota</taxon>
        <taxon>Actinomycetes</taxon>
        <taxon>Mycobacteriales</taxon>
        <taxon>Mycobacteriaceae</taxon>
        <taxon>Mycobacterium</taxon>
        <taxon>Mycobacterium simiae complex</taxon>
    </lineage>
</organism>
<sequence length="98" mass="10109">MTGCTAARTVGPSGCGALARAGRSRLRADLTAPAEPGGCDCARCCPPPLTDIEAQRALRHVPNRDAVAYAQGELSLVSLYGCDDCGGWVPTFTESAAR</sequence>
<dbReference type="Proteomes" id="UP000003653">
    <property type="component" value="Unassembled WGS sequence"/>
</dbReference>
<evidence type="ECO:0000313" key="2">
    <source>
        <dbReference type="Proteomes" id="UP000003653"/>
    </source>
</evidence>
<dbReference type="HOGENOM" id="CLU_2330741_0_0_11"/>
<evidence type="ECO:0000313" key="1">
    <source>
        <dbReference type="EMBL" id="EFG74826.1"/>
    </source>
</evidence>
<dbReference type="eggNOG" id="ENOG50309U5">
    <property type="taxonomic scope" value="Bacteria"/>
</dbReference>
<proteinExistence type="predicted"/>
<reference evidence="1 2" key="1">
    <citation type="submission" date="2010-04" db="EMBL/GenBank/DDBJ databases">
        <authorList>
            <person name="Muzny D."/>
            <person name="Qin X."/>
            <person name="Deng J."/>
            <person name="Jiang H."/>
            <person name="Liu Y."/>
            <person name="Qu J."/>
            <person name="Song X.-Z."/>
            <person name="Zhang L."/>
            <person name="Thornton R."/>
            <person name="Coyle M."/>
            <person name="Francisco L."/>
            <person name="Jackson L."/>
            <person name="Javaid M."/>
            <person name="Korchina V."/>
            <person name="Kovar C."/>
            <person name="Mata R."/>
            <person name="Mathew T."/>
            <person name="Ngo R."/>
            <person name="Nguyen L."/>
            <person name="Nguyen N."/>
            <person name="Okwuonu G."/>
            <person name="Ongeri F."/>
            <person name="Pham C."/>
            <person name="Simmons D."/>
            <person name="Wilczek-Boney K."/>
            <person name="Hale W."/>
            <person name="Jakkamsetti A."/>
            <person name="Pham P."/>
            <person name="Ruth R."/>
            <person name="San Lucas F."/>
            <person name="Warren J."/>
            <person name="Zhang J."/>
            <person name="Zhao Z."/>
            <person name="Zhou C."/>
            <person name="Zhu D."/>
            <person name="Lee S."/>
            <person name="Bess C."/>
            <person name="Blankenburg K."/>
            <person name="Forbes L."/>
            <person name="Fu Q."/>
            <person name="Gubbala S."/>
            <person name="Hirani K."/>
            <person name="Jayaseelan J.C."/>
            <person name="Lara F."/>
            <person name="Munidasa M."/>
            <person name="Palculict T."/>
            <person name="Patil S."/>
            <person name="Pu L.-L."/>
            <person name="Saada N."/>
            <person name="Tang L."/>
            <person name="Weissenberger G."/>
            <person name="Zhu Y."/>
            <person name="Hemphill L."/>
            <person name="Shang Y."/>
            <person name="Youmans B."/>
            <person name="Ayvaz T."/>
            <person name="Ross M."/>
            <person name="Santibanez J."/>
            <person name="Aqrawi P."/>
            <person name="Gross S."/>
            <person name="Joshi V."/>
            <person name="Fowler G."/>
            <person name="Nazareth L."/>
            <person name="Reid J."/>
            <person name="Worley K."/>
            <person name="Petrosino J."/>
            <person name="Highlander S."/>
            <person name="Gibbs R."/>
        </authorList>
    </citation>
    <scope>NUCLEOTIDE SEQUENCE [LARGE SCALE GENOMIC DNA]</scope>
    <source>
        <strain evidence="1 2">ATCC BAA-614</strain>
    </source>
</reference>
<dbReference type="EMBL" id="ADNV01000350">
    <property type="protein sequence ID" value="EFG74826.1"/>
    <property type="molecule type" value="Genomic_DNA"/>
</dbReference>
<gene>
    <name evidence="1" type="ORF">HMPREF0591_5266</name>
</gene>
<keyword evidence="2" id="KW-1185">Reference proteome</keyword>
<comment type="caution">
    <text evidence="1">The sequence shown here is derived from an EMBL/GenBank/DDBJ whole genome shotgun (WGS) entry which is preliminary data.</text>
</comment>
<accession>D5PGH2</accession>
<dbReference type="AlphaFoldDB" id="D5PGH2"/>